<keyword evidence="1" id="KW-1133">Transmembrane helix</keyword>
<dbReference type="InterPro" id="IPR050598">
    <property type="entry name" value="AminoAcid_Transporter"/>
</dbReference>
<accession>A0AAW0SAV9</accession>
<evidence type="ECO:0000313" key="3">
    <source>
        <dbReference type="Proteomes" id="UP001487740"/>
    </source>
</evidence>
<sequence>MCWKYPDMERPIKVNIIVPIAFLLVCGFLVFLLLYVRPYEVGKGLLITGSGVPAYFLFVYWQNKPKIVRTALDQLTVWTQLLFVSVKTE</sequence>
<dbReference type="PANTHER" id="PTHR11785">
    <property type="entry name" value="AMINO ACID TRANSPORTER"/>
    <property type="match status" value="1"/>
</dbReference>
<evidence type="ECO:0000256" key="1">
    <source>
        <dbReference type="SAM" id="Phobius"/>
    </source>
</evidence>
<proteinExistence type="predicted"/>
<protein>
    <submittedName>
        <fullName evidence="2">Uncharacterized protein</fullName>
    </submittedName>
</protein>
<keyword evidence="1" id="KW-0812">Transmembrane</keyword>
<reference evidence="2 3" key="1">
    <citation type="submission" date="2023-03" db="EMBL/GenBank/DDBJ databases">
        <title>High-quality genome of Scylla paramamosain provides insights in environmental adaptation.</title>
        <authorList>
            <person name="Zhang L."/>
        </authorList>
    </citation>
    <scope>NUCLEOTIDE SEQUENCE [LARGE SCALE GENOMIC DNA]</scope>
    <source>
        <strain evidence="2">LZ_2023a</strain>
        <tissue evidence="2">Muscle</tissue>
    </source>
</reference>
<feature type="transmembrane region" description="Helical" evidence="1">
    <location>
        <begin position="12"/>
        <end position="35"/>
    </location>
</feature>
<gene>
    <name evidence="2" type="ORF">O3P69_007888</name>
</gene>
<dbReference type="EMBL" id="JARAKH010002880">
    <property type="protein sequence ID" value="KAK8372258.1"/>
    <property type="molecule type" value="Genomic_DNA"/>
</dbReference>
<dbReference type="Proteomes" id="UP001487740">
    <property type="component" value="Unassembled WGS sequence"/>
</dbReference>
<name>A0AAW0SAV9_SCYPA</name>
<feature type="transmembrane region" description="Helical" evidence="1">
    <location>
        <begin position="41"/>
        <end position="61"/>
    </location>
</feature>
<comment type="caution">
    <text evidence="2">The sequence shown here is derived from an EMBL/GenBank/DDBJ whole genome shotgun (WGS) entry which is preliminary data.</text>
</comment>
<keyword evidence="3" id="KW-1185">Reference proteome</keyword>
<keyword evidence="1" id="KW-0472">Membrane</keyword>
<evidence type="ECO:0000313" key="2">
    <source>
        <dbReference type="EMBL" id="KAK8372258.1"/>
    </source>
</evidence>
<organism evidence="2 3">
    <name type="scientific">Scylla paramamosain</name>
    <name type="common">Mud crab</name>
    <dbReference type="NCBI Taxonomy" id="85552"/>
    <lineage>
        <taxon>Eukaryota</taxon>
        <taxon>Metazoa</taxon>
        <taxon>Ecdysozoa</taxon>
        <taxon>Arthropoda</taxon>
        <taxon>Crustacea</taxon>
        <taxon>Multicrustacea</taxon>
        <taxon>Malacostraca</taxon>
        <taxon>Eumalacostraca</taxon>
        <taxon>Eucarida</taxon>
        <taxon>Decapoda</taxon>
        <taxon>Pleocyemata</taxon>
        <taxon>Brachyura</taxon>
        <taxon>Eubrachyura</taxon>
        <taxon>Portunoidea</taxon>
        <taxon>Portunidae</taxon>
        <taxon>Portuninae</taxon>
        <taxon>Scylla</taxon>
    </lineage>
</organism>
<dbReference type="PANTHER" id="PTHR11785:SF240">
    <property type="entry name" value="LD25378P"/>
    <property type="match status" value="1"/>
</dbReference>
<dbReference type="GO" id="GO:0015179">
    <property type="term" value="F:L-amino acid transmembrane transporter activity"/>
    <property type="evidence" value="ECO:0007669"/>
    <property type="project" value="TreeGrafter"/>
</dbReference>
<dbReference type="AlphaFoldDB" id="A0AAW0SAV9"/>